<dbReference type="RefSeq" id="WP_015247413.1">
    <property type="nucleotide sequence ID" value="NC_019892.1"/>
</dbReference>
<dbReference type="STRING" id="886293.Sinac_4064"/>
<reference evidence="1 2" key="1">
    <citation type="submission" date="2012-02" db="EMBL/GenBank/DDBJ databases">
        <title>Complete sequence of chromosome of Singulisphaera acidiphila DSM 18658.</title>
        <authorList>
            <consortium name="US DOE Joint Genome Institute (JGI-PGF)"/>
            <person name="Lucas S."/>
            <person name="Copeland A."/>
            <person name="Lapidus A."/>
            <person name="Glavina del Rio T."/>
            <person name="Dalin E."/>
            <person name="Tice H."/>
            <person name="Bruce D."/>
            <person name="Goodwin L."/>
            <person name="Pitluck S."/>
            <person name="Peters L."/>
            <person name="Ovchinnikova G."/>
            <person name="Chertkov O."/>
            <person name="Kyrpides N."/>
            <person name="Mavromatis K."/>
            <person name="Ivanova N."/>
            <person name="Brettin T."/>
            <person name="Detter J.C."/>
            <person name="Han C."/>
            <person name="Larimer F."/>
            <person name="Land M."/>
            <person name="Hauser L."/>
            <person name="Markowitz V."/>
            <person name="Cheng J.-F."/>
            <person name="Hugenholtz P."/>
            <person name="Woyke T."/>
            <person name="Wu D."/>
            <person name="Tindall B."/>
            <person name="Pomrenke H."/>
            <person name="Brambilla E."/>
            <person name="Klenk H.-P."/>
            <person name="Eisen J.A."/>
        </authorList>
    </citation>
    <scope>NUCLEOTIDE SEQUENCE [LARGE SCALE GENOMIC DNA]</scope>
    <source>
        <strain evidence="2">ATCC BAA-1392 / DSM 18658 / VKM B-2454 / MOB10</strain>
    </source>
</reference>
<protein>
    <submittedName>
        <fullName evidence="1">Uncharacterized protein</fullName>
    </submittedName>
</protein>
<dbReference type="Proteomes" id="UP000010798">
    <property type="component" value="Chromosome"/>
</dbReference>
<organism evidence="1 2">
    <name type="scientific">Singulisphaera acidiphila (strain ATCC BAA-1392 / DSM 18658 / VKM B-2454 / MOB10)</name>
    <dbReference type="NCBI Taxonomy" id="886293"/>
    <lineage>
        <taxon>Bacteria</taxon>
        <taxon>Pseudomonadati</taxon>
        <taxon>Planctomycetota</taxon>
        <taxon>Planctomycetia</taxon>
        <taxon>Isosphaerales</taxon>
        <taxon>Isosphaeraceae</taxon>
        <taxon>Singulisphaera</taxon>
    </lineage>
</organism>
<accession>L0DHJ1</accession>
<dbReference type="KEGG" id="saci:Sinac_4064"/>
<sequence length="103" mass="11794">MVLIALAACASAWGIHAWRRRLADDRSQFYTHEEMAQYQAFLKSVALGQAREAEGKAAAGGADRQRWAEEAASWRAKSYAHERSAVEYRWRADLKQRLRRGGW</sequence>
<gene>
    <name evidence="1" type="ordered locus">Sinac_4064</name>
</gene>
<name>L0DHJ1_SINAD</name>
<proteinExistence type="predicted"/>
<dbReference type="EMBL" id="CP003364">
    <property type="protein sequence ID" value="AGA28283.1"/>
    <property type="molecule type" value="Genomic_DNA"/>
</dbReference>
<evidence type="ECO:0000313" key="1">
    <source>
        <dbReference type="EMBL" id="AGA28283.1"/>
    </source>
</evidence>
<dbReference type="HOGENOM" id="CLU_2261946_0_0_0"/>
<evidence type="ECO:0000313" key="2">
    <source>
        <dbReference type="Proteomes" id="UP000010798"/>
    </source>
</evidence>
<keyword evidence="2" id="KW-1185">Reference proteome</keyword>
<dbReference type="AlphaFoldDB" id="L0DHJ1"/>